<dbReference type="RefSeq" id="WP_007204986.1">
    <property type="nucleotide sequence ID" value="NZ_CH672414.1"/>
</dbReference>
<dbReference type="InterPro" id="IPR006977">
    <property type="entry name" value="Yip1_dom"/>
</dbReference>
<evidence type="ECO:0000313" key="8">
    <source>
        <dbReference type="Proteomes" id="UP000004507"/>
    </source>
</evidence>
<evidence type="ECO:0000256" key="3">
    <source>
        <dbReference type="ARBA" id="ARBA00022989"/>
    </source>
</evidence>
<accession>A3V6C4</accession>
<evidence type="ECO:0000256" key="2">
    <source>
        <dbReference type="ARBA" id="ARBA00022692"/>
    </source>
</evidence>
<evidence type="ECO:0000256" key="1">
    <source>
        <dbReference type="ARBA" id="ARBA00004141"/>
    </source>
</evidence>
<reference evidence="7 8" key="1">
    <citation type="submission" date="2006-01" db="EMBL/GenBank/DDBJ databases">
        <authorList>
            <person name="Hagstrom A."/>
            <person name="Ferriera S."/>
            <person name="Johnson J."/>
            <person name="Kravitz S."/>
            <person name="Halpern A."/>
            <person name="Remington K."/>
            <person name="Beeson K."/>
            <person name="Tran B."/>
            <person name="Rogers Y.-H."/>
            <person name="Friedman R."/>
            <person name="Venter J.C."/>
        </authorList>
    </citation>
    <scope>NUCLEOTIDE SEQUENCE [LARGE SCALE GENOMIC DNA]</scope>
    <source>
        <strain evidence="7 8">SKA53</strain>
    </source>
</reference>
<dbReference type="eggNOG" id="ENOG50330GG">
    <property type="taxonomic scope" value="Bacteria"/>
</dbReference>
<gene>
    <name evidence="7" type="ORF">SKA53_05153</name>
</gene>
<sequence length="197" mass="20959">MNITMQSATRALWGAIIDPATAARLVLDWRLGLGNMWMALALVAVLNVLMLALLQAASPMPVMAQGGMMLTPFSYAMIITIFLFLLVYTIYHVGRMMGGQGTVEDSVTVIVMFQSISVALEAVQVLLVLISPQIASVFGLVSLAVLTRCMVNFVNVMHRFDSLGKSLATMIFAVIGTALIAGIVLTVLGIAPSGGQI</sequence>
<evidence type="ECO:0000256" key="4">
    <source>
        <dbReference type="ARBA" id="ARBA00023136"/>
    </source>
</evidence>
<feature type="transmembrane region" description="Helical" evidence="5">
    <location>
        <begin position="38"/>
        <end position="57"/>
    </location>
</feature>
<dbReference type="STRING" id="314232.SKA53_05153"/>
<protein>
    <recommendedName>
        <fullName evidence="6">Yip1 domain-containing protein</fullName>
    </recommendedName>
</protein>
<feature type="transmembrane region" description="Helical" evidence="5">
    <location>
        <begin position="69"/>
        <end position="91"/>
    </location>
</feature>
<dbReference type="AlphaFoldDB" id="A3V6C4"/>
<organism evidence="7 8">
    <name type="scientific">Yoonia vestfoldensis SKA53</name>
    <dbReference type="NCBI Taxonomy" id="314232"/>
    <lineage>
        <taxon>Bacteria</taxon>
        <taxon>Pseudomonadati</taxon>
        <taxon>Pseudomonadota</taxon>
        <taxon>Alphaproteobacteria</taxon>
        <taxon>Rhodobacterales</taxon>
        <taxon>Paracoccaceae</taxon>
        <taxon>Yoonia</taxon>
    </lineage>
</organism>
<keyword evidence="2 5" id="KW-0812">Transmembrane</keyword>
<dbReference type="HOGENOM" id="CLU_117637_1_0_5"/>
<dbReference type="OrthoDB" id="7872013at2"/>
<comment type="subcellular location">
    <subcellularLocation>
        <location evidence="1">Membrane</location>
        <topology evidence="1">Multi-pass membrane protein</topology>
    </subcellularLocation>
</comment>
<feature type="domain" description="Yip1" evidence="6">
    <location>
        <begin position="13"/>
        <end position="182"/>
    </location>
</feature>
<comment type="caution">
    <text evidence="7">The sequence shown here is derived from an EMBL/GenBank/DDBJ whole genome shotgun (WGS) entry which is preliminary data.</text>
</comment>
<feature type="transmembrane region" description="Helical" evidence="5">
    <location>
        <begin position="137"/>
        <end position="155"/>
    </location>
</feature>
<feature type="transmembrane region" description="Helical" evidence="5">
    <location>
        <begin position="167"/>
        <end position="191"/>
    </location>
</feature>
<keyword evidence="3 5" id="KW-1133">Transmembrane helix</keyword>
<keyword evidence="4 5" id="KW-0472">Membrane</keyword>
<dbReference type="Pfam" id="PF04893">
    <property type="entry name" value="Yip1"/>
    <property type="match status" value="1"/>
</dbReference>
<evidence type="ECO:0000259" key="6">
    <source>
        <dbReference type="Pfam" id="PF04893"/>
    </source>
</evidence>
<evidence type="ECO:0000256" key="5">
    <source>
        <dbReference type="SAM" id="Phobius"/>
    </source>
</evidence>
<dbReference type="EMBL" id="AAMS01000005">
    <property type="protein sequence ID" value="EAQ06448.1"/>
    <property type="molecule type" value="Genomic_DNA"/>
</dbReference>
<keyword evidence="8" id="KW-1185">Reference proteome</keyword>
<proteinExistence type="predicted"/>
<name>A3V6C4_9RHOB</name>
<evidence type="ECO:0000313" key="7">
    <source>
        <dbReference type="EMBL" id="EAQ06448.1"/>
    </source>
</evidence>
<dbReference type="GO" id="GO:0016020">
    <property type="term" value="C:membrane"/>
    <property type="evidence" value="ECO:0007669"/>
    <property type="project" value="UniProtKB-SubCell"/>
</dbReference>
<feature type="transmembrane region" description="Helical" evidence="5">
    <location>
        <begin position="111"/>
        <end position="130"/>
    </location>
</feature>
<dbReference type="Proteomes" id="UP000004507">
    <property type="component" value="Unassembled WGS sequence"/>
</dbReference>